<evidence type="ECO:0000256" key="6">
    <source>
        <dbReference type="SAM" id="SignalP"/>
    </source>
</evidence>
<accession>A0ABZ0G2F5</accession>
<dbReference type="SUPFAM" id="SSF48452">
    <property type="entry name" value="TPR-like"/>
    <property type="match status" value="1"/>
</dbReference>
<evidence type="ECO:0000256" key="4">
    <source>
        <dbReference type="ARBA" id="ARBA00023136"/>
    </source>
</evidence>
<reference evidence="9 10" key="1">
    <citation type="submission" date="2019-09" db="EMBL/GenBank/DDBJ databases">
        <title>Butyricimonas paravirosa DSM 105722 (=214-4 = JCM 18677 = CCUG 65563).</title>
        <authorList>
            <person name="Le Roy T."/>
            <person name="Cani P.D."/>
        </authorList>
    </citation>
    <scope>NUCLEOTIDE SEQUENCE [LARGE SCALE GENOMIC DNA]</scope>
    <source>
        <strain evidence="9 10">DSM 105722</strain>
    </source>
</reference>
<dbReference type="EMBL" id="CP043839">
    <property type="protein sequence ID" value="WOF14947.1"/>
    <property type="molecule type" value="Genomic_DNA"/>
</dbReference>
<evidence type="ECO:0000259" key="7">
    <source>
        <dbReference type="Pfam" id="PF07980"/>
    </source>
</evidence>
<protein>
    <submittedName>
        <fullName evidence="9">RagB/SusD family nutrient uptake outer membrane protein</fullName>
    </submittedName>
</protein>
<dbReference type="Proteomes" id="UP001302374">
    <property type="component" value="Chromosome"/>
</dbReference>
<keyword evidence="10" id="KW-1185">Reference proteome</keyword>
<dbReference type="InterPro" id="IPR012944">
    <property type="entry name" value="SusD_RagB_dom"/>
</dbReference>
<comment type="subcellular location">
    <subcellularLocation>
        <location evidence="1">Cell outer membrane</location>
    </subcellularLocation>
</comment>
<dbReference type="InterPro" id="IPR033985">
    <property type="entry name" value="SusD-like_N"/>
</dbReference>
<evidence type="ECO:0000259" key="8">
    <source>
        <dbReference type="Pfam" id="PF14322"/>
    </source>
</evidence>
<evidence type="ECO:0000313" key="9">
    <source>
        <dbReference type="EMBL" id="WOF14947.1"/>
    </source>
</evidence>
<evidence type="ECO:0000256" key="5">
    <source>
        <dbReference type="ARBA" id="ARBA00023237"/>
    </source>
</evidence>
<feature type="domain" description="RagB/SusD" evidence="7">
    <location>
        <begin position="369"/>
        <end position="505"/>
    </location>
</feature>
<organism evidence="9 10">
    <name type="scientific">Butyricimonas paravirosa</name>
    <dbReference type="NCBI Taxonomy" id="1472417"/>
    <lineage>
        <taxon>Bacteria</taxon>
        <taxon>Pseudomonadati</taxon>
        <taxon>Bacteroidota</taxon>
        <taxon>Bacteroidia</taxon>
        <taxon>Bacteroidales</taxon>
        <taxon>Odoribacteraceae</taxon>
        <taxon>Butyricimonas</taxon>
    </lineage>
</organism>
<keyword evidence="3 6" id="KW-0732">Signal</keyword>
<name>A0ABZ0G2F5_9BACT</name>
<dbReference type="InterPro" id="IPR011990">
    <property type="entry name" value="TPR-like_helical_dom_sf"/>
</dbReference>
<gene>
    <name evidence="9" type="ORF">F1644_08880</name>
</gene>
<keyword evidence="4" id="KW-0472">Membrane</keyword>
<dbReference type="PROSITE" id="PS51257">
    <property type="entry name" value="PROKAR_LIPOPROTEIN"/>
    <property type="match status" value="1"/>
</dbReference>
<dbReference type="Pfam" id="PF14322">
    <property type="entry name" value="SusD-like_3"/>
    <property type="match status" value="1"/>
</dbReference>
<proteinExistence type="inferred from homology"/>
<keyword evidence="5" id="KW-0998">Cell outer membrane</keyword>
<feature type="domain" description="SusD-like N-terminal" evidence="8">
    <location>
        <begin position="21"/>
        <end position="231"/>
    </location>
</feature>
<dbReference type="Pfam" id="PF07980">
    <property type="entry name" value="SusD_RagB"/>
    <property type="match status" value="1"/>
</dbReference>
<evidence type="ECO:0000313" key="10">
    <source>
        <dbReference type="Proteomes" id="UP001302374"/>
    </source>
</evidence>
<evidence type="ECO:0000256" key="1">
    <source>
        <dbReference type="ARBA" id="ARBA00004442"/>
    </source>
</evidence>
<feature type="chain" id="PRO_5046212729" evidence="6">
    <location>
        <begin position="19"/>
        <end position="506"/>
    </location>
</feature>
<evidence type="ECO:0000256" key="3">
    <source>
        <dbReference type="ARBA" id="ARBA00022729"/>
    </source>
</evidence>
<dbReference type="Gene3D" id="1.25.40.390">
    <property type="match status" value="1"/>
</dbReference>
<feature type="signal peptide" evidence="6">
    <location>
        <begin position="1"/>
        <end position="18"/>
    </location>
</feature>
<comment type="similarity">
    <text evidence="2">Belongs to the SusD family.</text>
</comment>
<sequence>MMKIQKYLIYSLSLFLFACNDFLEEKPSKTTSLVPETTGHLESLLNDYSSFYLEENSTASFSSDDFGLYRELYEAKNSVYNISTVEFATWDMEYLPAASRDAFWTTEYKKIFTANMILDYLPEVKGDESTKALLRAEAHLIRAYSMWVLANTYCLPYSDINKQEPGLVLKLSTNFEESMKRASLEKTYDQIEKDLQEALKINVDLTMVNGKYKIWRASLPAVHAFAARYYLFMNNYNEALKYADLALKKHADLVDYNTEMRYSTQKRTVIINGQEVEIKYPHTFDNQNDMNDKLGWKEFYYFRMLNNSFWWYVPSKELLASYDHQYDLRYKYHFVLNYSYDMGVISPAYEWPGYVFFFKDRIPSGPTVAEMILIKAECQAREGDYTAAMNTVNLLRAKRMSNDAPRTVINLSAESPKEAISQILAERRREMPFTMRWFDIRRFNNNDYPDDDVILTKEFYPYTNSSIRGNEPLRTYRLEKQSRRFAQPILTTEIESSRGEIEQNKY</sequence>
<evidence type="ECO:0000256" key="2">
    <source>
        <dbReference type="ARBA" id="ARBA00006275"/>
    </source>
</evidence>